<dbReference type="EMBL" id="JXTB01000318">
    <property type="protein sequence ID" value="PON46084.1"/>
    <property type="molecule type" value="Genomic_DNA"/>
</dbReference>
<evidence type="ECO:0000313" key="1">
    <source>
        <dbReference type="EMBL" id="PON46084.1"/>
    </source>
</evidence>
<name>A0A2P5BBB4_PARAD</name>
<organism evidence="1 2">
    <name type="scientific">Parasponia andersonii</name>
    <name type="common">Sponia andersonii</name>
    <dbReference type="NCBI Taxonomy" id="3476"/>
    <lineage>
        <taxon>Eukaryota</taxon>
        <taxon>Viridiplantae</taxon>
        <taxon>Streptophyta</taxon>
        <taxon>Embryophyta</taxon>
        <taxon>Tracheophyta</taxon>
        <taxon>Spermatophyta</taxon>
        <taxon>Magnoliopsida</taxon>
        <taxon>eudicotyledons</taxon>
        <taxon>Gunneridae</taxon>
        <taxon>Pentapetalae</taxon>
        <taxon>rosids</taxon>
        <taxon>fabids</taxon>
        <taxon>Rosales</taxon>
        <taxon>Cannabaceae</taxon>
        <taxon>Parasponia</taxon>
    </lineage>
</organism>
<dbReference type="Proteomes" id="UP000237105">
    <property type="component" value="Unassembled WGS sequence"/>
</dbReference>
<comment type="caution">
    <text evidence="1">The sequence shown here is derived from an EMBL/GenBank/DDBJ whole genome shotgun (WGS) entry which is preliminary data.</text>
</comment>
<proteinExistence type="predicted"/>
<sequence length="50" mass="5668">NVSTNNIDDRDIAVPALYGFFTLTHNIDFTDVITYDSKSLRVVKYRACGK</sequence>
<accession>A0A2P5BBB4</accession>
<keyword evidence="2" id="KW-1185">Reference proteome</keyword>
<gene>
    <name evidence="1" type="ORF">PanWU01x14_253980</name>
</gene>
<feature type="non-terminal residue" evidence="1">
    <location>
        <position position="1"/>
    </location>
</feature>
<feature type="non-terminal residue" evidence="1">
    <location>
        <position position="50"/>
    </location>
</feature>
<evidence type="ECO:0000313" key="2">
    <source>
        <dbReference type="Proteomes" id="UP000237105"/>
    </source>
</evidence>
<protein>
    <submittedName>
        <fullName evidence="1">Uncharacterized protein</fullName>
    </submittedName>
</protein>
<reference evidence="2" key="1">
    <citation type="submission" date="2016-06" db="EMBL/GenBank/DDBJ databases">
        <title>Parallel loss of symbiosis genes in relatives of nitrogen-fixing non-legume Parasponia.</title>
        <authorList>
            <person name="Van Velzen R."/>
            <person name="Holmer R."/>
            <person name="Bu F."/>
            <person name="Rutten L."/>
            <person name="Van Zeijl A."/>
            <person name="Liu W."/>
            <person name="Santuari L."/>
            <person name="Cao Q."/>
            <person name="Sharma T."/>
            <person name="Shen D."/>
            <person name="Roswanjaya Y."/>
            <person name="Wardhani T."/>
            <person name="Kalhor M.S."/>
            <person name="Jansen J."/>
            <person name="Van den Hoogen J."/>
            <person name="Gungor B."/>
            <person name="Hartog M."/>
            <person name="Hontelez J."/>
            <person name="Verver J."/>
            <person name="Yang W.-C."/>
            <person name="Schijlen E."/>
            <person name="Repin R."/>
            <person name="Schilthuizen M."/>
            <person name="Schranz E."/>
            <person name="Heidstra R."/>
            <person name="Miyata K."/>
            <person name="Fedorova E."/>
            <person name="Kohlen W."/>
            <person name="Bisseling T."/>
            <person name="Smit S."/>
            <person name="Geurts R."/>
        </authorList>
    </citation>
    <scope>NUCLEOTIDE SEQUENCE [LARGE SCALE GENOMIC DNA]</scope>
    <source>
        <strain evidence="2">cv. WU1-14</strain>
    </source>
</reference>
<dbReference type="AlphaFoldDB" id="A0A2P5BBB4"/>